<dbReference type="Gene3D" id="1.10.630.10">
    <property type="entry name" value="Cytochrome P450"/>
    <property type="match status" value="1"/>
</dbReference>
<evidence type="ECO:0000256" key="4">
    <source>
        <dbReference type="ARBA" id="ARBA00023004"/>
    </source>
</evidence>
<feature type="transmembrane region" description="Helical" evidence="7">
    <location>
        <begin position="6"/>
        <end position="23"/>
    </location>
</feature>
<comment type="cofactor">
    <cofactor evidence="5">
        <name>heme</name>
        <dbReference type="ChEBI" id="CHEBI:30413"/>
    </cofactor>
</comment>
<feature type="binding site" description="axial binding residue" evidence="5">
    <location>
        <position position="462"/>
    </location>
    <ligand>
        <name>heme</name>
        <dbReference type="ChEBI" id="CHEBI:30413"/>
    </ligand>
    <ligandPart>
        <name>Fe</name>
        <dbReference type="ChEBI" id="CHEBI:18248"/>
    </ligandPart>
</feature>
<keyword evidence="7" id="KW-1133">Transmembrane helix</keyword>
<name>A0AAV7E431_ARIFI</name>
<proteinExistence type="inferred from homology"/>
<dbReference type="CDD" id="cd11064">
    <property type="entry name" value="CYP86A"/>
    <property type="match status" value="1"/>
</dbReference>
<dbReference type="PROSITE" id="PS00086">
    <property type="entry name" value="CYTOCHROME_P450"/>
    <property type="match status" value="1"/>
</dbReference>
<evidence type="ECO:0000256" key="7">
    <source>
        <dbReference type="SAM" id="Phobius"/>
    </source>
</evidence>
<keyword evidence="6" id="KW-0503">Monooxygenase</keyword>
<organism evidence="8 9">
    <name type="scientific">Aristolochia fimbriata</name>
    <name type="common">White veined hardy Dutchman's pipe vine</name>
    <dbReference type="NCBI Taxonomy" id="158543"/>
    <lineage>
        <taxon>Eukaryota</taxon>
        <taxon>Viridiplantae</taxon>
        <taxon>Streptophyta</taxon>
        <taxon>Embryophyta</taxon>
        <taxon>Tracheophyta</taxon>
        <taxon>Spermatophyta</taxon>
        <taxon>Magnoliopsida</taxon>
        <taxon>Magnoliidae</taxon>
        <taxon>Piperales</taxon>
        <taxon>Aristolochiaceae</taxon>
        <taxon>Aristolochia</taxon>
    </lineage>
</organism>
<keyword evidence="4 5" id="KW-0408">Iron</keyword>
<comment type="similarity">
    <text evidence="1 6">Belongs to the cytochrome P450 family.</text>
</comment>
<feature type="transmembrane region" description="Helical" evidence="7">
    <location>
        <begin position="310"/>
        <end position="333"/>
    </location>
</feature>
<evidence type="ECO:0000256" key="3">
    <source>
        <dbReference type="ARBA" id="ARBA00023002"/>
    </source>
</evidence>
<dbReference type="GO" id="GO:0006629">
    <property type="term" value="P:lipid metabolic process"/>
    <property type="evidence" value="ECO:0007669"/>
    <property type="project" value="UniProtKB-ARBA"/>
</dbReference>
<evidence type="ECO:0000313" key="8">
    <source>
        <dbReference type="EMBL" id="KAG9443690.1"/>
    </source>
</evidence>
<dbReference type="PANTHER" id="PTHR24296">
    <property type="entry name" value="CYTOCHROME P450"/>
    <property type="match status" value="1"/>
</dbReference>
<dbReference type="SUPFAM" id="SSF48264">
    <property type="entry name" value="Cytochrome P450"/>
    <property type="match status" value="1"/>
</dbReference>
<protein>
    <recommendedName>
        <fullName evidence="10">Cytochrome P450</fullName>
    </recommendedName>
</protein>
<evidence type="ECO:0000256" key="1">
    <source>
        <dbReference type="ARBA" id="ARBA00010617"/>
    </source>
</evidence>
<sequence length="518" mass="58785">MEASDVILVLTSIAIVFVLSSLLDQRRRRRTRLMPYTYPVIGHLVSLLRNRHRFYDWVTDVLSETTLPSKTIEVRPPFFGTPGVCTAEPTNVEHILRDNFPNYVKGPRFNAVLADFLGDGIFNADGELWAHQRKTAGHEFSTRSLKSFIADIVEAEIAGRLIPTLLSAAEAGNVVDLDDVFRRFTLDNICDLAFGDDPACLGPGREFPPFALAMDEATEICFHRFLSPLPWIWKAKRVLNVGSERRLRRAVKTIDDYLTRIVASREEEELIRTGNPPKQDLLSRFIEASRKENPNPGSSNQKRRKFLRDIILSFVFAGKDTTSTALSWFFWLLCENPRCEKRILDEIREVVLVSDADKIVPGYEEMKRMNYLQGMISESLRLYSPVPHNSRQSATDDVLPDGSRVGKGWFADYSAYAMGRMENLWGPDCREFKPERWLKKDGSFVAADQFRFPVFHGGPRSCLGKDMAYLQMKAVAAAVVTFFHVVKVGEEPPGYTVSLTPKMKGGLHVRLIKRNQSS</sequence>
<accession>A0AAV7E431</accession>
<dbReference type="InterPro" id="IPR002401">
    <property type="entry name" value="Cyt_P450_E_grp-I"/>
</dbReference>
<dbReference type="GO" id="GO:0005506">
    <property type="term" value="F:iron ion binding"/>
    <property type="evidence" value="ECO:0007669"/>
    <property type="project" value="InterPro"/>
</dbReference>
<keyword evidence="2 5" id="KW-0479">Metal-binding</keyword>
<keyword evidence="5 6" id="KW-0349">Heme</keyword>
<dbReference type="AlphaFoldDB" id="A0AAV7E431"/>
<dbReference type="GO" id="GO:0020037">
    <property type="term" value="F:heme binding"/>
    <property type="evidence" value="ECO:0007669"/>
    <property type="project" value="InterPro"/>
</dbReference>
<dbReference type="EMBL" id="JAINDJ010000006">
    <property type="protein sequence ID" value="KAG9443690.1"/>
    <property type="molecule type" value="Genomic_DNA"/>
</dbReference>
<dbReference type="Pfam" id="PF00067">
    <property type="entry name" value="p450"/>
    <property type="match status" value="1"/>
</dbReference>
<evidence type="ECO:0000256" key="2">
    <source>
        <dbReference type="ARBA" id="ARBA00022723"/>
    </source>
</evidence>
<dbReference type="PRINTS" id="PR00463">
    <property type="entry name" value="EP450I"/>
</dbReference>
<dbReference type="InterPro" id="IPR017972">
    <property type="entry name" value="Cyt_P450_CS"/>
</dbReference>
<dbReference type="GO" id="GO:0004497">
    <property type="term" value="F:monooxygenase activity"/>
    <property type="evidence" value="ECO:0007669"/>
    <property type="project" value="UniProtKB-KW"/>
</dbReference>
<keyword evidence="7" id="KW-0812">Transmembrane</keyword>
<evidence type="ECO:0000256" key="6">
    <source>
        <dbReference type="RuleBase" id="RU000461"/>
    </source>
</evidence>
<evidence type="ECO:0008006" key="10">
    <source>
        <dbReference type="Google" id="ProtNLM"/>
    </source>
</evidence>
<dbReference type="GO" id="GO:0016705">
    <property type="term" value="F:oxidoreductase activity, acting on paired donors, with incorporation or reduction of molecular oxygen"/>
    <property type="evidence" value="ECO:0007669"/>
    <property type="project" value="InterPro"/>
</dbReference>
<comment type="caution">
    <text evidence="8">The sequence shown here is derived from an EMBL/GenBank/DDBJ whole genome shotgun (WGS) entry which is preliminary data.</text>
</comment>
<reference evidence="8 9" key="1">
    <citation type="submission" date="2021-07" db="EMBL/GenBank/DDBJ databases">
        <title>The Aristolochia fimbriata genome: insights into angiosperm evolution, floral development and chemical biosynthesis.</title>
        <authorList>
            <person name="Jiao Y."/>
        </authorList>
    </citation>
    <scope>NUCLEOTIDE SEQUENCE [LARGE SCALE GENOMIC DNA]</scope>
    <source>
        <strain evidence="8">IBCAS-2021</strain>
        <tissue evidence="8">Leaf</tissue>
    </source>
</reference>
<gene>
    <name evidence="8" type="ORF">H6P81_015030</name>
</gene>
<dbReference type="InterPro" id="IPR001128">
    <property type="entry name" value="Cyt_P450"/>
</dbReference>
<evidence type="ECO:0000256" key="5">
    <source>
        <dbReference type="PIRSR" id="PIRSR602401-1"/>
    </source>
</evidence>
<keyword evidence="9" id="KW-1185">Reference proteome</keyword>
<keyword evidence="3 6" id="KW-0560">Oxidoreductase</keyword>
<keyword evidence="7" id="KW-0472">Membrane</keyword>
<evidence type="ECO:0000313" key="9">
    <source>
        <dbReference type="Proteomes" id="UP000825729"/>
    </source>
</evidence>
<dbReference type="Proteomes" id="UP000825729">
    <property type="component" value="Unassembled WGS sequence"/>
</dbReference>
<dbReference type="PRINTS" id="PR00385">
    <property type="entry name" value="P450"/>
</dbReference>
<dbReference type="InterPro" id="IPR036396">
    <property type="entry name" value="Cyt_P450_sf"/>
</dbReference>